<dbReference type="EMBL" id="FORF01000008">
    <property type="protein sequence ID" value="SFI92749.1"/>
    <property type="molecule type" value="Genomic_DNA"/>
</dbReference>
<dbReference type="OrthoDB" id="8444855at2"/>
<dbReference type="RefSeq" id="WP_091520938.1">
    <property type="nucleotide sequence ID" value="NZ_FORF01000008.1"/>
</dbReference>
<keyword evidence="2" id="KW-1185">Reference proteome</keyword>
<protein>
    <submittedName>
        <fullName evidence="1">Uncharacterized protein</fullName>
    </submittedName>
</protein>
<organism evidence="1 2">
    <name type="scientific">Aquamicrobium aerolatum DSM 21857</name>
    <dbReference type="NCBI Taxonomy" id="1121003"/>
    <lineage>
        <taxon>Bacteria</taxon>
        <taxon>Pseudomonadati</taxon>
        <taxon>Pseudomonadota</taxon>
        <taxon>Alphaproteobacteria</taxon>
        <taxon>Hyphomicrobiales</taxon>
        <taxon>Phyllobacteriaceae</taxon>
        <taxon>Aerobium</taxon>
    </lineage>
</organism>
<gene>
    <name evidence="1" type="ORF">SAMN03080618_01692</name>
</gene>
<dbReference type="Proteomes" id="UP000242763">
    <property type="component" value="Unassembled WGS sequence"/>
</dbReference>
<proteinExistence type="predicted"/>
<dbReference type="STRING" id="1121003.SAMN03080618_01692"/>
<reference evidence="2" key="1">
    <citation type="submission" date="2016-10" db="EMBL/GenBank/DDBJ databases">
        <authorList>
            <person name="Varghese N."/>
            <person name="Submissions S."/>
        </authorList>
    </citation>
    <scope>NUCLEOTIDE SEQUENCE [LARGE SCALE GENOMIC DNA]</scope>
    <source>
        <strain evidence="2">DSM 21857</strain>
    </source>
</reference>
<evidence type="ECO:0000313" key="1">
    <source>
        <dbReference type="EMBL" id="SFI92749.1"/>
    </source>
</evidence>
<dbReference type="AlphaFoldDB" id="A0A1I3M6R9"/>
<evidence type="ECO:0000313" key="2">
    <source>
        <dbReference type="Proteomes" id="UP000242763"/>
    </source>
</evidence>
<accession>A0A1I3M6R9</accession>
<sequence>MLNDTITHIAIATVISLQLAGNAAAENTSPTTPQAAHESTSITALLNDGWGEATLAGVVRDNDKMTVRVRFTKAEEASGSRIIYGTLSSNIWESEIYVVSGEKKYLLLTDSKGKPLASSNLQLDDRGPQAGAWHGTFPAPQAGASATLQLPGMEPLGPFTVPE</sequence>
<name>A0A1I3M6R9_9HYPH</name>